<dbReference type="Proteomes" id="UP001359485">
    <property type="component" value="Unassembled WGS sequence"/>
</dbReference>
<protein>
    <recommendedName>
        <fullName evidence="4">protein-tyrosine-phosphatase</fullName>
        <ecNumber evidence="4">3.1.3.48</ecNumber>
    </recommendedName>
</protein>
<keyword evidence="5" id="KW-0597">Phosphoprotein</keyword>
<dbReference type="InterPro" id="IPR051985">
    <property type="entry name" value="NR_tyrosine_phosphatase"/>
</dbReference>
<evidence type="ECO:0000256" key="4">
    <source>
        <dbReference type="ARBA" id="ARBA00013064"/>
    </source>
</evidence>
<feature type="region of interest" description="Disordered" evidence="10">
    <location>
        <begin position="303"/>
        <end position="343"/>
    </location>
</feature>
<evidence type="ECO:0000256" key="6">
    <source>
        <dbReference type="ARBA" id="ARBA00022801"/>
    </source>
</evidence>
<keyword evidence="8" id="KW-0904">Protein phosphatase</keyword>
<keyword evidence="9" id="KW-0472">Membrane</keyword>
<dbReference type="PROSITE" id="PS50055">
    <property type="entry name" value="TYR_PHOSPHATASE_PTP"/>
    <property type="match status" value="1"/>
</dbReference>
<dbReference type="PANTHER" id="PTHR46047:SF3">
    <property type="entry name" value="TYROSINE-PROTEIN PHOSPHATASE NON-RECEPTOR TYPE 61F"/>
    <property type="match status" value="1"/>
</dbReference>
<proteinExistence type="inferred from homology"/>
<evidence type="ECO:0000256" key="8">
    <source>
        <dbReference type="ARBA" id="ARBA00022912"/>
    </source>
</evidence>
<gene>
    <name evidence="13" type="ORF">RUM44_009368</name>
</gene>
<dbReference type="EMBL" id="JAWJWF010000045">
    <property type="protein sequence ID" value="KAK6626891.1"/>
    <property type="molecule type" value="Genomic_DNA"/>
</dbReference>
<dbReference type="InterPro" id="IPR003595">
    <property type="entry name" value="Tyr_Pase_cat"/>
</dbReference>
<dbReference type="SMART" id="SM00404">
    <property type="entry name" value="PTPc_motif"/>
    <property type="match status" value="1"/>
</dbReference>
<evidence type="ECO:0000313" key="13">
    <source>
        <dbReference type="EMBL" id="KAK6626891.1"/>
    </source>
</evidence>
<dbReference type="PANTHER" id="PTHR46047">
    <property type="entry name" value="TYROSINE-PROTEIN PHOSPHATASE NON-RECEPTOR TYPE 61F"/>
    <property type="match status" value="1"/>
</dbReference>
<dbReference type="InterPro" id="IPR029021">
    <property type="entry name" value="Prot-tyrosine_phosphatase-like"/>
</dbReference>
<dbReference type="InterPro" id="IPR000242">
    <property type="entry name" value="PTP_cat"/>
</dbReference>
<dbReference type="EC" id="3.1.3.48" evidence="4"/>
<dbReference type="PRINTS" id="PR00700">
    <property type="entry name" value="PRTYPHPHTASE"/>
</dbReference>
<keyword evidence="7" id="KW-0256">Endoplasmic reticulum</keyword>
<evidence type="ECO:0000256" key="7">
    <source>
        <dbReference type="ARBA" id="ARBA00022824"/>
    </source>
</evidence>
<feature type="domain" description="Tyrosine specific protein phosphatases" evidence="12">
    <location>
        <begin position="205"/>
        <end position="282"/>
    </location>
</feature>
<sequence length="343" mass="39201">MSYEETNMKSDVENEFLSVEKGQEWNSFFNAIRDECSRIYDYTSLEAKKPKNKDLNRYRDVYPYDHSRIILSRGPTDYINANLVVVDKAKRKYILTQGPLPQTTSHFWLMIWDQNCRAIVMLNRIIEKHVIKCHQYWPTADHSGEESSIICNDVNLKVTNISEEKNSCYTTTKLRLEDMKTGEQREVIHYHCTTWPDFGVPQSPTAFLKFLCAVRASGALDNAGPTVVHCSAGIGRSGTFCLVDSCLVMIQDMKLTNIVVKDILIEMRKYRMGLIQTWGQLRFSYLAIIKGIDKAELENGCPDDAEEVNEVESEDEAPPLPPPRNESLHHREGVVKNGKVVSV</sequence>
<dbReference type="SMART" id="SM00194">
    <property type="entry name" value="PTPc"/>
    <property type="match status" value="1"/>
</dbReference>
<dbReference type="PIRSF" id="PIRSF000926">
    <property type="entry name" value="Tyr-Ptase_nr1"/>
    <property type="match status" value="1"/>
</dbReference>
<name>A0ABR1ASJ8_POLSC</name>
<dbReference type="InterPro" id="IPR000387">
    <property type="entry name" value="Tyr_Pase_dom"/>
</dbReference>
<accession>A0ABR1ASJ8</accession>
<evidence type="ECO:0000256" key="3">
    <source>
        <dbReference type="ARBA" id="ARBA00009701"/>
    </source>
</evidence>
<evidence type="ECO:0000259" key="11">
    <source>
        <dbReference type="PROSITE" id="PS50055"/>
    </source>
</evidence>
<reference evidence="13 14" key="1">
    <citation type="submission" date="2023-09" db="EMBL/GenBank/DDBJ databases">
        <title>Genomes of two closely related lineages of the louse Polyplax serrata with different host specificities.</title>
        <authorList>
            <person name="Martinu J."/>
            <person name="Tarabai H."/>
            <person name="Stefka J."/>
            <person name="Hypsa V."/>
        </authorList>
    </citation>
    <scope>NUCLEOTIDE SEQUENCE [LARGE SCALE GENOMIC DNA]</scope>
    <source>
        <strain evidence="13">98ZLc_SE</strain>
    </source>
</reference>
<keyword evidence="6" id="KW-0378">Hydrolase</keyword>
<comment type="caution">
    <text evidence="13">The sequence shown here is derived from an EMBL/GenBank/DDBJ whole genome shotgun (WGS) entry which is preliminary data.</text>
</comment>
<evidence type="ECO:0000256" key="10">
    <source>
        <dbReference type="SAM" id="MobiDB-lite"/>
    </source>
</evidence>
<dbReference type="Pfam" id="PF00102">
    <property type="entry name" value="Y_phosphatase"/>
    <property type="match status" value="1"/>
</dbReference>
<evidence type="ECO:0000313" key="14">
    <source>
        <dbReference type="Proteomes" id="UP001359485"/>
    </source>
</evidence>
<dbReference type="SUPFAM" id="SSF52799">
    <property type="entry name" value="(Phosphotyrosine protein) phosphatases II"/>
    <property type="match status" value="1"/>
</dbReference>
<evidence type="ECO:0000256" key="2">
    <source>
        <dbReference type="ARBA" id="ARBA00004308"/>
    </source>
</evidence>
<dbReference type="InterPro" id="IPR016130">
    <property type="entry name" value="Tyr_Pase_AS"/>
</dbReference>
<dbReference type="PROSITE" id="PS50056">
    <property type="entry name" value="TYR_PHOSPHATASE_2"/>
    <property type="match status" value="1"/>
</dbReference>
<evidence type="ECO:0000259" key="12">
    <source>
        <dbReference type="PROSITE" id="PS50056"/>
    </source>
</evidence>
<evidence type="ECO:0000256" key="9">
    <source>
        <dbReference type="ARBA" id="ARBA00023136"/>
    </source>
</evidence>
<feature type="domain" description="Tyrosine-protein phosphatase" evidence="11">
    <location>
        <begin position="12"/>
        <end position="291"/>
    </location>
</feature>
<comment type="subcellular location">
    <subcellularLocation>
        <location evidence="2">Endomembrane system</location>
    </subcellularLocation>
    <subcellularLocation>
        <location evidence="1">Endoplasmic reticulum</location>
    </subcellularLocation>
</comment>
<dbReference type="PROSITE" id="PS00383">
    <property type="entry name" value="TYR_PHOSPHATASE_1"/>
    <property type="match status" value="1"/>
</dbReference>
<evidence type="ECO:0000256" key="5">
    <source>
        <dbReference type="ARBA" id="ARBA00022553"/>
    </source>
</evidence>
<dbReference type="InterPro" id="IPR012265">
    <property type="entry name" value="Ptpn1/Ptpn2"/>
</dbReference>
<comment type="similarity">
    <text evidence="3">Belongs to the protein-tyrosine phosphatase family. Non-receptor class 1 subfamily.</text>
</comment>
<dbReference type="Gene3D" id="3.90.190.10">
    <property type="entry name" value="Protein tyrosine phosphatase superfamily"/>
    <property type="match status" value="1"/>
</dbReference>
<organism evidence="13 14">
    <name type="scientific">Polyplax serrata</name>
    <name type="common">Common mouse louse</name>
    <dbReference type="NCBI Taxonomy" id="468196"/>
    <lineage>
        <taxon>Eukaryota</taxon>
        <taxon>Metazoa</taxon>
        <taxon>Ecdysozoa</taxon>
        <taxon>Arthropoda</taxon>
        <taxon>Hexapoda</taxon>
        <taxon>Insecta</taxon>
        <taxon>Pterygota</taxon>
        <taxon>Neoptera</taxon>
        <taxon>Paraneoptera</taxon>
        <taxon>Psocodea</taxon>
        <taxon>Troctomorpha</taxon>
        <taxon>Phthiraptera</taxon>
        <taxon>Anoplura</taxon>
        <taxon>Polyplacidae</taxon>
        <taxon>Polyplax</taxon>
    </lineage>
</organism>
<evidence type="ECO:0000256" key="1">
    <source>
        <dbReference type="ARBA" id="ARBA00004240"/>
    </source>
</evidence>
<keyword evidence="14" id="KW-1185">Reference proteome</keyword>
<feature type="compositionally biased region" description="Acidic residues" evidence="10">
    <location>
        <begin position="303"/>
        <end position="317"/>
    </location>
</feature>